<dbReference type="PANTHER" id="PTHR30346:SF28">
    <property type="entry name" value="HTH-TYPE TRANSCRIPTIONAL REGULATOR CYNR"/>
    <property type="match status" value="1"/>
</dbReference>
<proteinExistence type="inferred from homology"/>
<keyword evidence="3" id="KW-0238">DNA-binding</keyword>
<keyword evidence="5" id="KW-0804">Transcription</keyword>
<dbReference type="FunFam" id="1.10.10.10:FF:000001">
    <property type="entry name" value="LysR family transcriptional regulator"/>
    <property type="match status" value="1"/>
</dbReference>
<dbReference type="Proteomes" id="UP000180043">
    <property type="component" value="Unassembled WGS sequence"/>
</dbReference>
<sequence length="290" mass="31929">MADGDYEWYITLAERQNVTAAAEQLQIAQPTLTRMLARLERRLGAQLFDRHGKRLTLNPSGRIFYQHARRAQMELDSARRTINDLANPAEGEIRLGFLHTFGPTLVARLIAGFAATSPHVRFVLEQGAAGSLDDLVANGDLDVAIVSPRPLRTNLAWRNLFRQRLGVAVPTDHRLAQAEDVSMIDLADEPFIGMHPGYGMRRLLEELCAAAQFQPRIVLESSNLTTVAGLVAAGLGITVLPVDATTYPPDLRMLRLVDADAHRDVGIIWSSGQPLSRPVRDFISHAIAST</sequence>
<dbReference type="PANTHER" id="PTHR30346">
    <property type="entry name" value="TRANSCRIPTIONAL DUAL REGULATOR HCAR-RELATED"/>
    <property type="match status" value="1"/>
</dbReference>
<dbReference type="RefSeq" id="WP_057969074.1">
    <property type="nucleotide sequence ID" value="NZ_MLII01000011.1"/>
</dbReference>
<dbReference type="Pfam" id="PF00126">
    <property type="entry name" value="HTH_1"/>
    <property type="match status" value="1"/>
</dbReference>
<comment type="similarity">
    <text evidence="1">Belongs to the LysR transcriptional regulatory family.</text>
</comment>
<keyword evidence="4" id="KW-0010">Activator</keyword>
<evidence type="ECO:0000313" key="10">
    <source>
        <dbReference type="Proteomes" id="UP000180043"/>
    </source>
</evidence>
<evidence type="ECO:0000256" key="4">
    <source>
        <dbReference type="ARBA" id="ARBA00023159"/>
    </source>
</evidence>
<dbReference type="InterPro" id="IPR005119">
    <property type="entry name" value="LysR_subst-bd"/>
</dbReference>
<evidence type="ECO:0000313" key="9">
    <source>
        <dbReference type="EMBL" id="OHU56539.1"/>
    </source>
</evidence>
<dbReference type="InterPro" id="IPR000847">
    <property type="entry name" value="LysR_HTH_N"/>
</dbReference>
<dbReference type="InterPro" id="IPR036390">
    <property type="entry name" value="WH_DNA-bd_sf"/>
</dbReference>
<evidence type="ECO:0000256" key="7">
    <source>
        <dbReference type="ARBA" id="ARBA00056658"/>
    </source>
</evidence>
<comment type="function">
    <text evidence="7">Required for the induction the katG gene for catalase. Involved in the response to hydrogen peroxide.</text>
</comment>
<dbReference type="Gene3D" id="3.40.190.290">
    <property type="match status" value="1"/>
</dbReference>
<reference evidence="9 10" key="1">
    <citation type="submission" date="2016-10" db="EMBL/GenBank/DDBJ databases">
        <title>Evaluation of Human, Veterinary and Environmental Mycobacterium chelonae Isolates by Core Genome Phylogenomic Analysis, Targeted Gene Comparison, and Anti-microbial Susceptibility Patterns: A Tale of Mistaken Identities.</title>
        <authorList>
            <person name="Fogelson S.B."/>
            <person name="Camus A.C."/>
            <person name="Lorenz W."/>
            <person name="Vasireddy R."/>
            <person name="Vasireddy S."/>
            <person name="Smith T."/>
            <person name="Brown-Elliott B.A."/>
            <person name="Wallace R.J.Jr."/>
            <person name="Hasan N.A."/>
            <person name="Reischl U."/>
            <person name="Sanchez S."/>
        </authorList>
    </citation>
    <scope>NUCLEOTIDE SEQUENCE [LARGE SCALE GENOMIC DNA]</scope>
    <source>
        <strain evidence="9 10">15515</strain>
    </source>
</reference>
<dbReference type="GO" id="GO:0032993">
    <property type="term" value="C:protein-DNA complex"/>
    <property type="evidence" value="ECO:0007669"/>
    <property type="project" value="TreeGrafter"/>
</dbReference>
<dbReference type="GO" id="GO:0003700">
    <property type="term" value="F:DNA-binding transcription factor activity"/>
    <property type="evidence" value="ECO:0007669"/>
    <property type="project" value="InterPro"/>
</dbReference>
<dbReference type="InterPro" id="IPR036388">
    <property type="entry name" value="WH-like_DNA-bd_sf"/>
</dbReference>
<feature type="domain" description="HTH lysR-type" evidence="8">
    <location>
        <begin position="10"/>
        <end position="58"/>
    </location>
</feature>
<gene>
    <name evidence="9" type="ORF">BKG82_14915</name>
</gene>
<evidence type="ECO:0000256" key="6">
    <source>
        <dbReference type="ARBA" id="ARBA00040885"/>
    </source>
</evidence>
<dbReference type="Pfam" id="PF03466">
    <property type="entry name" value="LysR_substrate"/>
    <property type="match status" value="1"/>
</dbReference>
<dbReference type="CDD" id="cd08434">
    <property type="entry name" value="PBP2_GltC_like"/>
    <property type="match status" value="1"/>
</dbReference>
<dbReference type="GO" id="GO:0003677">
    <property type="term" value="F:DNA binding"/>
    <property type="evidence" value="ECO:0007669"/>
    <property type="project" value="UniProtKB-KW"/>
</dbReference>
<dbReference type="PROSITE" id="PS50931">
    <property type="entry name" value="HTH_LYSR"/>
    <property type="match status" value="1"/>
</dbReference>
<keyword evidence="2" id="KW-0805">Transcription regulation</keyword>
<evidence type="ECO:0000259" key="8">
    <source>
        <dbReference type="PROSITE" id="PS50931"/>
    </source>
</evidence>
<evidence type="ECO:0000256" key="3">
    <source>
        <dbReference type="ARBA" id="ARBA00023125"/>
    </source>
</evidence>
<dbReference type="SUPFAM" id="SSF53850">
    <property type="entry name" value="Periplasmic binding protein-like II"/>
    <property type="match status" value="1"/>
</dbReference>
<dbReference type="AlphaFoldDB" id="A0A1S1LPA0"/>
<dbReference type="SUPFAM" id="SSF46785">
    <property type="entry name" value="Winged helix' DNA-binding domain"/>
    <property type="match status" value="1"/>
</dbReference>
<dbReference type="Gene3D" id="1.10.10.10">
    <property type="entry name" value="Winged helix-like DNA-binding domain superfamily/Winged helix DNA-binding domain"/>
    <property type="match status" value="1"/>
</dbReference>
<dbReference type="PRINTS" id="PR00039">
    <property type="entry name" value="HTHLYSR"/>
</dbReference>
<dbReference type="EMBL" id="MLIQ01000016">
    <property type="protein sequence ID" value="OHU56539.1"/>
    <property type="molecule type" value="Genomic_DNA"/>
</dbReference>
<evidence type="ECO:0000256" key="2">
    <source>
        <dbReference type="ARBA" id="ARBA00023015"/>
    </source>
</evidence>
<evidence type="ECO:0000256" key="5">
    <source>
        <dbReference type="ARBA" id="ARBA00023163"/>
    </source>
</evidence>
<organism evidence="9 10">
    <name type="scientific">Mycobacteroides chelonae</name>
    <name type="common">Mycobacterium chelonae</name>
    <dbReference type="NCBI Taxonomy" id="1774"/>
    <lineage>
        <taxon>Bacteria</taxon>
        <taxon>Bacillati</taxon>
        <taxon>Actinomycetota</taxon>
        <taxon>Actinomycetes</taxon>
        <taxon>Mycobacteriales</taxon>
        <taxon>Mycobacteriaceae</taxon>
        <taxon>Mycobacteroides</taxon>
    </lineage>
</organism>
<accession>A0A1S1LPA0</accession>
<comment type="caution">
    <text evidence="9">The sequence shown here is derived from an EMBL/GenBank/DDBJ whole genome shotgun (WGS) entry which is preliminary data.</text>
</comment>
<evidence type="ECO:0000256" key="1">
    <source>
        <dbReference type="ARBA" id="ARBA00009437"/>
    </source>
</evidence>
<name>A0A1S1LPA0_MYCCH</name>
<protein>
    <recommendedName>
        <fullName evidence="6">Probable hydrogen peroxide-inducible genes activator</fullName>
    </recommendedName>
</protein>